<evidence type="ECO:0000313" key="5">
    <source>
        <dbReference type="EMBL" id="MBO4161456.1"/>
    </source>
</evidence>
<comment type="similarity">
    <text evidence="1">Belongs to the CRISPR-associated protein Cas6/Cse3/CasE family.</text>
</comment>
<dbReference type="InterPro" id="IPR049435">
    <property type="entry name" value="Cas_Cas6_C"/>
</dbReference>
<dbReference type="Gene3D" id="3.30.70.1900">
    <property type="match status" value="1"/>
</dbReference>
<keyword evidence="2" id="KW-0694">RNA-binding</keyword>
<dbReference type="PANTHER" id="PTHR36984">
    <property type="entry name" value="CRISPR-ASSOCIATED ENDORIBONUCLEASE CAS6 1"/>
    <property type="match status" value="1"/>
</dbReference>
<reference evidence="5 6" key="1">
    <citation type="submission" date="2021-03" db="EMBL/GenBank/DDBJ databases">
        <authorList>
            <person name="Lee D.-H."/>
        </authorList>
    </citation>
    <scope>NUCLEOTIDE SEQUENCE [LARGE SCALE GENOMIC DNA]</scope>
    <source>
        <strain evidence="5 6">MMS20-R2-23</strain>
    </source>
</reference>
<protein>
    <submittedName>
        <fullName evidence="5">CRISPR-associated endoribonuclease Cas6</fullName>
    </submittedName>
</protein>
<dbReference type="InterPro" id="IPR010156">
    <property type="entry name" value="CRISPR-assoc_prot_Cas6"/>
</dbReference>
<accession>A0ABS3V762</accession>
<proteinExistence type="inferred from homology"/>
<dbReference type="Gene3D" id="3.30.70.1890">
    <property type="match status" value="1"/>
</dbReference>
<gene>
    <name evidence="5" type="primary">cas6</name>
    <name evidence="5" type="ORF">JQN83_11625</name>
</gene>
<sequence length="230" mass="24768">MRFYVDVAGPDTALPWKYVHGVAHAVVYSVIADQAPSLATQLHDGSWAPPSSPRPVGISPPVFVGARRKPSAYMMSGNGRIWFGSPIPALAASLLAGVTSRRELRWGPVTLTIKGAQLEPTAEMDSSAVLETRSPVLVKAKQDRYLLPDDDGYADVLLANIRHKADLLGLPNDAELQVLAAGQRRRFEVSGGIRIGATATVRLDADPRLIGALREWGLGLSNIQGFGWVR</sequence>
<keyword evidence="3" id="KW-0051">Antiviral defense</keyword>
<dbReference type="Proteomes" id="UP000671399">
    <property type="component" value="Unassembled WGS sequence"/>
</dbReference>
<organism evidence="5 6">
    <name type="scientific">Micromonospora antibiotica</name>
    <dbReference type="NCBI Taxonomy" id="2807623"/>
    <lineage>
        <taxon>Bacteria</taxon>
        <taxon>Bacillati</taxon>
        <taxon>Actinomycetota</taxon>
        <taxon>Actinomycetes</taxon>
        <taxon>Micromonosporales</taxon>
        <taxon>Micromonosporaceae</taxon>
        <taxon>Micromonospora</taxon>
    </lineage>
</organism>
<feature type="domain" description="CRISPR associated protein Cas6 C-terminal" evidence="4">
    <location>
        <begin position="124"/>
        <end position="229"/>
    </location>
</feature>
<dbReference type="PANTHER" id="PTHR36984:SF1">
    <property type="entry name" value="CRISPR-ASSOCIATED ENDORIBONUCLEASE CAS6 1"/>
    <property type="match status" value="1"/>
</dbReference>
<evidence type="ECO:0000256" key="2">
    <source>
        <dbReference type="ARBA" id="ARBA00022884"/>
    </source>
</evidence>
<comment type="caution">
    <text evidence="5">The sequence shown here is derived from an EMBL/GenBank/DDBJ whole genome shotgun (WGS) entry which is preliminary data.</text>
</comment>
<evidence type="ECO:0000256" key="3">
    <source>
        <dbReference type="ARBA" id="ARBA00023118"/>
    </source>
</evidence>
<evidence type="ECO:0000259" key="4">
    <source>
        <dbReference type="Pfam" id="PF01881"/>
    </source>
</evidence>
<dbReference type="NCBIfam" id="TIGR01877">
    <property type="entry name" value="cas_cas6"/>
    <property type="match status" value="1"/>
</dbReference>
<keyword evidence="6" id="KW-1185">Reference proteome</keyword>
<dbReference type="Pfam" id="PF01881">
    <property type="entry name" value="Cas_Cas6_C"/>
    <property type="match status" value="1"/>
</dbReference>
<dbReference type="EMBL" id="JAGFWR010000004">
    <property type="protein sequence ID" value="MBO4161456.1"/>
    <property type="molecule type" value="Genomic_DNA"/>
</dbReference>
<evidence type="ECO:0000256" key="1">
    <source>
        <dbReference type="ARBA" id="ARBA00005937"/>
    </source>
</evidence>
<dbReference type="CDD" id="cd21140">
    <property type="entry name" value="Cas6_I-like"/>
    <property type="match status" value="1"/>
</dbReference>
<name>A0ABS3V762_9ACTN</name>
<dbReference type="InterPro" id="IPR045747">
    <property type="entry name" value="CRISPR-assoc_prot_Cas6_N_sf"/>
</dbReference>
<evidence type="ECO:0000313" key="6">
    <source>
        <dbReference type="Proteomes" id="UP000671399"/>
    </source>
</evidence>